<name>A0A5D4RCV0_9BACI</name>
<comment type="caution">
    <text evidence="2">The sequence shown here is derived from an EMBL/GenBank/DDBJ whole genome shotgun (WGS) entry which is preliminary data.</text>
</comment>
<proteinExistence type="predicted"/>
<dbReference type="EMBL" id="VTER01000006">
    <property type="protein sequence ID" value="TYS47548.1"/>
    <property type="molecule type" value="Genomic_DNA"/>
</dbReference>
<dbReference type="Pfam" id="PF07872">
    <property type="entry name" value="DUF1659"/>
    <property type="match status" value="1"/>
</dbReference>
<evidence type="ECO:0000259" key="1">
    <source>
        <dbReference type="Pfam" id="PF07872"/>
    </source>
</evidence>
<accession>A0A5D4RCV0</accession>
<evidence type="ECO:0000313" key="3">
    <source>
        <dbReference type="Proteomes" id="UP000322139"/>
    </source>
</evidence>
<gene>
    <name evidence="2" type="ORF">FZD51_11380</name>
</gene>
<protein>
    <submittedName>
        <fullName evidence="2">DUF1659 domain-containing protein</fullName>
    </submittedName>
</protein>
<dbReference type="InterPro" id="IPR012454">
    <property type="entry name" value="DUF1659"/>
</dbReference>
<dbReference type="RefSeq" id="WP_094767325.1">
    <property type="nucleotide sequence ID" value="NZ_JAHXNN010000035.1"/>
</dbReference>
<sequence length="72" mass="7803">MAQTVATATSLRIYFETGMNEKGDPIYKSKTLSNVKNSATADQLHQAAQAFGSLSEHPVNSVQRNDSFDVIA</sequence>
<evidence type="ECO:0000313" key="2">
    <source>
        <dbReference type="EMBL" id="TYS47548.1"/>
    </source>
</evidence>
<reference evidence="2 3" key="1">
    <citation type="submission" date="2019-08" db="EMBL/GenBank/DDBJ databases">
        <title>Bacillus genomes from the desert of Cuatro Cienegas, Coahuila.</title>
        <authorList>
            <person name="Olmedo-Alvarez G."/>
        </authorList>
    </citation>
    <scope>NUCLEOTIDE SEQUENCE [LARGE SCALE GENOMIC DNA]</scope>
    <source>
        <strain evidence="2 3">CH446_14T</strain>
    </source>
</reference>
<dbReference type="AlphaFoldDB" id="A0A5D4RCV0"/>
<organism evidence="2 3">
    <name type="scientific">Bacillus infantis</name>
    <dbReference type="NCBI Taxonomy" id="324767"/>
    <lineage>
        <taxon>Bacteria</taxon>
        <taxon>Bacillati</taxon>
        <taxon>Bacillota</taxon>
        <taxon>Bacilli</taxon>
        <taxon>Bacillales</taxon>
        <taxon>Bacillaceae</taxon>
        <taxon>Bacillus</taxon>
    </lineage>
</organism>
<dbReference type="Proteomes" id="UP000322139">
    <property type="component" value="Unassembled WGS sequence"/>
</dbReference>
<feature type="domain" description="DUF1659" evidence="1">
    <location>
        <begin position="3"/>
        <end position="71"/>
    </location>
</feature>